<comment type="subcellular location">
    <subcellularLocation>
        <location evidence="1">Membrane</location>
        <topology evidence="1">Single-pass membrane protein</topology>
    </subcellularLocation>
</comment>
<evidence type="ECO:0000256" key="1">
    <source>
        <dbReference type="ARBA" id="ARBA00004167"/>
    </source>
</evidence>
<comment type="similarity">
    <text evidence="2">Belongs to the TrbI/VirB10 family.</text>
</comment>
<dbReference type="GO" id="GO:0016020">
    <property type="term" value="C:membrane"/>
    <property type="evidence" value="ECO:0007669"/>
    <property type="project" value="UniProtKB-SubCell"/>
</dbReference>
<keyword evidence="5 7" id="KW-0472">Membrane</keyword>
<dbReference type="Proteomes" id="UP000839515">
    <property type="component" value="Unassembled WGS sequence"/>
</dbReference>
<feature type="compositionally biased region" description="Polar residues" evidence="6">
    <location>
        <begin position="121"/>
        <end position="131"/>
    </location>
</feature>
<dbReference type="InterPro" id="IPR042217">
    <property type="entry name" value="T4SS_VirB10/TrbI"/>
</dbReference>
<feature type="region of interest" description="Disordered" evidence="6">
    <location>
        <begin position="83"/>
        <end position="178"/>
    </location>
</feature>
<accession>A0A402TR52</accession>
<name>A0A402TR52_SALER</name>
<organism evidence="8">
    <name type="scientific">Salmonella enterica</name>
    <name type="common">Salmonella choleraesuis</name>
    <dbReference type="NCBI Taxonomy" id="28901"/>
    <lineage>
        <taxon>Bacteria</taxon>
        <taxon>Pseudomonadati</taxon>
        <taxon>Pseudomonadota</taxon>
        <taxon>Gammaproteobacteria</taxon>
        <taxon>Enterobacterales</taxon>
        <taxon>Enterobacteriaceae</taxon>
        <taxon>Salmonella</taxon>
    </lineage>
</organism>
<dbReference type="InterPro" id="IPR005498">
    <property type="entry name" value="T4SS_VirB10/TraB/TrbI"/>
</dbReference>
<feature type="region of interest" description="Disordered" evidence="6">
    <location>
        <begin position="1"/>
        <end position="51"/>
    </location>
</feature>
<evidence type="ECO:0000256" key="5">
    <source>
        <dbReference type="ARBA" id="ARBA00023136"/>
    </source>
</evidence>
<feature type="compositionally biased region" description="Low complexity" evidence="6">
    <location>
        <begin position="148"/>
        <end position="177"/>
    </location>
</feature>
<evidence type="ECO:0000313" key="8">
    <source>
        <dbReference type="EMBL" id="MIT93425.1"/>
    </source>
</evidence>
<dbReference type="NCBIfam" id="NF041422">
    <property type="entry name" value="VirB10_subf"/>
    <property type="match status" value="1"/>
</dbReference>
<sequence>MKEQEEFKTNSELEAEARERARAEIEGQKSTASEPPPGQPKVVQHNKPKSKRTLIVAIASLLILAGMAAGGDYLMNMAKGGNPDQEDGAKAPATNSMDAVKTRTGMGKDSNPFEGEEHADTSSQQTEQKTQAPRDEPPMSFSKVSALTAGSSATSGTSSSSKTYTSTKTDTAGTDSDQFSDTALAQCEKVLVRAPDGRLYCPGSSTASNEGEQEKNDGVARLTAVKRLGLDPNLYIPVDTNIPCSLMERFVSDVAGRVSCLITEDVYSANHFVRLIPAGSVAKLLYKTGTLKNGMGRMFIAATEIRTPEPDALVIPLLDSQAVGQLGEKGVAGWVDEHWWKRIGNTLLLGTVQDFAAAVADSAPGKDRNTDYTENTRTATAEMAKTMLDNSINIPPTMYKNQGDIIALSTGADIDFSGIYKLHAR</sequence>
<protein>
    <submittedName>
        <fullName evidence="8">TrbI/VirB10 family protein</fullName>
    </submittedName>
</protein>
<feature type="compositionally biased region" description="Basic and acidic residues" evidence="6">
    <location>
        <begin position="1"/>
        <end position="27"/>
    </location>
</feature>
<comment type="caution">
    <text evidence="8">The sequence shown here is derived from an EMBL/GenBank/DDBJ whole genome shotgun (WGS) entry which is preliminary data.</text>
</comment>
<evidence type="ECO:0000256" key="3">
    <source>
        <dbReference type="ARBA" id="ARBA00022692"/>
    </source>
</evidence>
<reference evidence="8" key="1">
    <citation type="submission" date="2018-08" db="EMBL/GenBank/DDBJ databases">
        <authorList>
            <consortium name="GenomeTrakr network: Whole genome sequencing for foodborne pathogen traceback"/>
        </authorList>
    </citation>
    <scope>NUCLEOTIDE SEQUENCE [LARGE SCALE GENOMIC DNA]</scope>
    <source>
        <strain evidence="8">CFSAN034428</strain>
    </source>
</reference>
<dbReference type="EMBL" id="RSTU01000035">
    <property type="protein sequence ID" value="MIT93425.1"/>
    <property type="molecule type" value="Genomic_DNA"/>
</dbReference>
<keyword evidence="4 7" id="KW-1133">Transmembrane helix</keyword>
<dbReference type="CDD" id="cd16429">
    <property type="entry name" value="VirB10"/>
    <property type="match status" value="1"/>
</dbReference>
<gene>
    <name evidence="8" type="ORF">ATP91_24615</name>
</gene>
<dbReference type="Pfam" id="PF03743">
    <property type="entry name" value="TrbI"/>
    <property type="match status" value="1"/>
</dbReference>
<dbReference type="AlphaFoldDB" id="A0A402TR52"/>
<evidence type="ECO:0000256" key="6">
    <source>
        <dbReference type="SAM" id="MobiDB-lite"/>
    </source>
</evidence>
<keyword evidence="3 7" id="KW-0812">Transmembrane</keyword>
<dbReference type="Gene3D" id="2.40.128.260">
    <property type="entry name" value="Type IV secretion system, VirB10/TraB/TrbI"/>
    <property type="match status" value="2"/>
</dbReference>
<feature type="transmembrane region" description="Helical" evidence="7">
    <location>
        <begin position="54"/>
        <end position="75"/>
    </location>
</feature>
<evidence type="ECO:0000256" key="2">
    <source>
        <dbReference type="ARBA" id="ARBA00010265"/>
    </source>
</evidence>
<dbReference type="RefSeq" id="WP_079955398.1">
    <property type="nucleotide sequence ID" value="NZ_MYVW01000011.1"/>
</dbReference>
<evidence type="ECO:0000256" key="4">
    <source>
        <dbReference type="ARBA" id="ARBA00022989"/>
    </source>
</evidence>
<proteinExistence type="inferred from homology"/>
<evidence type="ECO:0000256" key="7">
    <source>
        <dbReference type="SAM" id="Phobius"/>
    </source>
</evidence>